<dbReference type="AlphaFoldDB" id="A0AAT9H4B4"/>
<dbReference type="GO" id="GO:0016787">
    <property type="term" value="F:hydrolase activity"/>
    <property type="evidence" value="ECO:0007669"/>
    <property type="project" value="UniProtKB-KW"/>
</dbReference>
<dbReference type="InterPro" id="IPR029058">
    <property type="entry name" value="AB_hydrolase_fold"/>
</dbReference>
<dbReference type="Pfam" id="PF00756">
    <property type="entry name" value="Esterase"/>
    <property type="match status" value="1"/>
</dbReference>
<protein>
    <submittedName>
        <fullName evidence="2">Alpha/beta hydrolase family protein</fullName>
    </submittedName>
</protein>
<proteinExistence type="predicted"/>
<name>A0AAT9H4B4_9FLAO</name>
<gene>
    <name evidence="2" type="ORF">CFS9_29400</name>
</gene>
<evidence type="ECO:0000256" key="1">
    <source>
        <dbReference type="SAM" id="SignalP"/>
    </source>
</evidence>
<dbReference type="SUPFAM" id="SSF53474">
    <property type="entry name" value="alpha/beta-Hydrolases"/>
    <property type="match status" value="1"/>
</dbReference>
<dbReference type="GO" id="GO:0016747">
    <property type="term" value="F:acyltransferase activity, transferring groups other than amino-acyl groups"/>
    <property type="evidence" value="ECO:0007669"/>
    <property type="project" value="TreeGrafter"/>
</dbReference>
<feature type="signal peptide" evidence="1">
    <location>
        <begin position="1"/>
        <end position="31"/>
    </location>
</feature>
<accession>A0AAT9H4B4</accession>
<reference evidence="2" key="1">
    <citation type="submission" date="2024-05" db="EMBL/GenBank/DDBJ databases">
        <title>Whole-Genome Sequence of CFS9, a Potential Fish Probiotic Isolated from the Body Surface of Silurus asotus.</title>
        <authorList>
            <person name="Kojima M."/>
            <person name="Tobioka K."/>
            <person name="Yokota K."/>
            <person name="Nakatani H."/>
            <person name="Hori K."/>
            <person name="Tamaru Y."/>
            <person name="Okazaki F."/>
        </authorList>
    </citation>
    <scope>NUCLEOTIDE SEQUENCE</scope>
    <source>
        <strain evidence="2">CFS9</strain>
    </source>
</reference>
<dbReference type="InterPro" id="IPR050583">
    <property type="entry name" value="Mycobacterial_A85_antigen"/>
</dbReference>
<dbReference type="PANTHER" id="PTHR48098:SF1">
    <property type="entry name" value="DIACYLGLYCEROL ACYLTRANSFERASE_MYCOLYLTRANSFERASE AG85A"/>
    <property type="match status" value="1"/>
</dbReference>
<keyword evidence="1" id="KW-0732">Signal</keyword>
<organism evidence="2">
    <name type="scientific">Flavobacterium sp. CFS9</name>
    <dbReference type="NCBI Taxonomy" id="3143118"/>
    <lineage>
        <taxon>Bacteria</taxon>
        <taxon>Pseudomonadati</taxon>
        <taxon>Bacteroidota</taxon>
        <taxon>Flavobacteriia</taxon>
        <taxon>Flavobacteriales</taxon>
        <taxon>Flavobacteriaceae</taxon>
        <taxon>Flavobacterium</taxon>
    </lineage>
</organism>
<evidence type="ECO:0000313" key="2">
    <source>
        <dbReference type="EMBL" id="BFM44299.1"/>
    </source>
</evidence>
<keyword evidence="2" id="KW-0378">Hydrolase</keyword>
<dbReference type="PANTHER" id="PTHR48098">
    <property type="entry name" value="ENTEROCHELIN ESTERASE-RELATED"/>
    <property type="match status" value="1"/>
</dbReference>
<dbReference type="EMBL" id="AP031573">
    <property type="protein sequence ID" value="BFM44299.1"/>
    <property type="molecule type" value="Genomic_DNA"/>
</dbReference>
<dbReference type="Gene3D" id="3.40.50.1820">
    <property type="entry name" value="alpha/beta hydrolase"/>
    <property type="match status" value="1"/>
</dbReference>
<dbReference type="InterPro" id="IPR000801">
    <property type="entry name" value="Esterase-like"/>
</dbReference>
<feature type="chain" id="PRO_5043995071" evidence="1">
    <location>
        <begin position="32"/>
        <end position="299"/>
    </location>
</feature>
<sequence length="299" mass="33481">MSSKTKNVTSMKNARFLLIVVLLCISAVSYAAKVDTLQVASTAMSKTYKAAVVLPNSYSKSKAAFPVMYLLHGAYGHFSDWLKNTPNKKLVQNLSDQYNMIIVMPEGETFSFYLDSPVNKGSQFETFITQEVVQKVDKTYRTISNRNGRVITGLSMGGHGALYLSAKHPDLFCAAGSMSGAVDMGAMLNRDASAQIVKLMQPVFGDKSDSSEMYAQYAVLGMLDKLKANKLPLIIDCGVDDFLIEPNRELHRRLVYNKVDHDYTERAGAHTWEYWENSLPYHALFFNKILLKNQQVTKK</sequence>